<feature type="compositionally biased region" description="Polar residues" evidence="1">
    <location>
        <begin position="223"/>
        <end position="251"/>
    </location>
</feature>
<keyword evidence="3" id="KW-1185">Reference proteome</keyword>
<evidence type="ECO:0000313" key="3">
    <source>
        <dbReference type="Proteomes" id="UP001194580"/>
    </source>
</evidence>
<name>A0AAD4H0M3_9FUNG</name>
<feature type="region of interest" description="Disordered" evidence="1">
    <location>
        <begin position="77"/>
        <end position="158"/>
    </location>
</feature>
<evidence type="ECO:0000313" key="2">
    <source>
        <dbReference type="EMBL" id="KAG0259174.1"/>
    </source>
</evidence>
<feature type="compositionally biased region" description="Polar residues" evidence="1">
    <location>
        <begin position="130"/>
        <end position="158"/>
    </location>
</feature>
<feature type="region of interest" description="Disordered" evidence="1">
    <location>
        <begin position="802"/>
        <end position="829"/>
    </location>
</feature>
<feature type="region of interest" description="Disordered" evidence="1">
    <location>
        <begin position="602"/>
        <end position="676"/>
    </location>
</feature>
<proteinExistence type="predicted"/>
<feature type="region of interest" description="Disordered" evidence="1">
    <location>
        <begin position="542"/>
        <end position="572"/>
    </location>
</feature>
<sequence>MAEKIASGQPEDAPLFPTTMQDITQIGHLDANTAEATLTSEGLTLPATVLNVSPVSPESVTPESGITIWNVPLPSTPSSVNSTSASIPTPANTPTPPGTMTAASPSLLAGSENGIPQPISEPSTKDHPTSTHVASSLDKSSARIQSLPNSPSYQPLTSVISTPTIEGRQVQLNMPKLGPGESTATTTQLANTIQAQDVLGQTRLQNGDPSFFKEAAQRALGSLQSGNSMKGTSPQDNGPTGDTTDDASPSMHSAEFRKRKGDEQKANEVVLVNGKRRRLSIAPIKSQLTSGDAPEAHNNFPAFSAEITESLAALINNTAASSLSVTPSAKDFSATSASMSPTSASATELNVFSSSVSTTSAGMTVADYDFSKATMPFVDPAARIIASSSVQKLQHAGPSRNRKFSLKGKEPRHPDAVVLPMDDLLDTSALYGRSSSRSPSPDRGDGDSEMSQSMKDLNRWDRVPIGTFRRSRRPSSSYVGLQGALKFGNVTMPTTLLADHQQHQQHLAQESHRLHRRTAGVRKHRSSSSASDIMAGMAVMPRRESRGDGLSAHRSLQDRQSHGSHRARAATMSSAIQTPPSVHAGMLMEDLAGFGSPDAAHRTLGTKFPMQRSQSSVGSFEGSIMRHPGSSHTQTGEPMRRRRRAGSNLQHAQRPPGVRLARSSSSSGHQQHSGLRSTGLEMALHHTAGLGIGIAGLAGSGGQHTKANINASTQPSGLQDLMTDSSQLPSSACPTPLHSPLFSATNANGAVHHHGSGEPVASNAQPSKIASLSAGDNIVSHLDLDIGKEMEGFQERFAAKSRTVEEKPQPVVKSATTSKTSRVEDEDVDVDIEEEDEEALKAVLLNATF</sequence>
<accession>A0AAD4H0M3</accession>
<feature type="region of interest" description="Disordered" evidence="1">
    <location>
        <begin position="700"/>
        <end position="765"/>
    </location>
</feature>
<dbReference type="Proteomes" id="UP001194580">
    <property type="component" value="Unassembled WGS sequence"/>
</dbReference>
<feature type="region of interest" description="Disordered" evidence="1">
    <location>
        <begin position="389"/>
        <end position="458"/>
    </location>
</feature>
<protein>
    <submittedName>
        <fullName evidence="2">Uncharacterized protein</fullName>
    </submittedName>
</protein>
<evidence type="ECO:0000256" key="1">
    <source>
        <dbReference type="SAM" id="MobiDB-lite"/>
    </source>
</evidence>
<dbReference type="EMBL" id="JAAAIL010002223">
    <property type="protein sequence ID" value="KAG0259174.1"/>
    <property type="molecule type" value="Genomic_DNA"/>
</dbReference>
<feature type="compositionally biased region" description="Basic and acidic residues" evidence="1">
    <location>
        <begin position="254"/>
        <end position="266"/>
    </location>
</feature>
<feature type="compositionally biased region" description="Low complexity" evidence="1">
    <location>
        <begin position="77"/>
        <end position="90"/>
    </location>
</feature>
<gene>
    <name evidence="2" type="ORF">BGZ95_004761</name>
</gene>
<feature type="region of interest" description="Disordered" evidence="1">
    <location>
        <begin position="223"/>
        <end position="266"/>
    </location>
</feature>
<feature type="compositionally biased region" description="Polar residues" evidence="1">
    <location>
        <begin position="703"/>
        <end position="733"/>
    </location>
</feature>
<feature type="compositionally biased region" description="Low complexity" evidence="1">
    <location>
        <begin position="663"/>
        <end position="674"/>
    </location>
</feature>
<reference evidence="2" key="1">
    <citation type="journal article" date="2020" name="Fungal Divers.">
        <title>Resolving the Mortierellaceae phylogeny through synthesis of multi-gene phylogenetics and phylogenomics.</title>
        <authorList>
            <person name="Vandepol N."/>
            <person name="Liber J."/>
            <person name="Desiro A."/>
            <person name="Na H."/>
            <person name="Kennedy M."/>
            <person name="Barry K."/>
            <person name="Grigoriev I.V."/>
            <person name="Miller A.N."/>
            <person name="O'Donnell K."/>
            <person name="Stajich J.E."/>
            <person name="Bonito G."/>
        </authorList>
    </citation>
    <scope>NUCLEOTIDE SEQUENCE</scope>
    <source>
        <strain evidence="2">NRRL 28262</strain>
    </source>
</reference>
<comment type="caution">
    <text evidence="2">The sequence shown here is derived from an EMBL/GenBank/DDBJ whole genome shotgun (WGS) entry which is preliminary data.</text>
</comment>
<dbReference type="AlphaFoldDB" id="A0AAD4H0M3"/>
<organism evidence="2 3">
    <name type="scientific">Linnemannia exigua</name>
    <dbReference type="NCBI Taxonomy" id="604196"/>
    <lineage>
        <taxon>Eukaryota</taxon>
        <taxon>Fungi</taxon>
        <taxon>Fungi incertae sedis</taxon>
        <taxon>Mucoromycota</taxon>
        <taxon>Mortierellomycotina</taxon>
        <taxon>Mortierellomycetes</taxon>
        <taxon>Mortierellales</taxon>
        <taxon>Mortierellaceae</taxon>
        <taxon>Linnemannia</taxon>
    </lineage>
</organism>